<keyword evidence="4" id="KW-1185">Reference proteome</keyword>
<evidence type="ECO:0000313" key="3">
    <source>
        <dbReference type="EMBL" id="SDG07446.1"/>
    </source>
</evidence>
<keyword evidence="1" id="KW-0175">Coiled coil</keyword>
<name>A0A1G7R9G0_9BACL</name>
<dbReference type="InterPro" id="IPR014198">
    <property type="entry name" value="Spore_III_AB"/>
</dbReference>
<dbReference type="Pfam" id="PF09548">
    <property type="entry name" value="Spore_III_AB"/>
    <property type="match status" value="1"/>
</dbReference>
<sequence length="184" mass="20960">MGLLEKRRAGKLMLKILGAVMVIAAAALAGWIRSREYARRPNQIRRTILALRRLETEIMYGFTPLPDALLRIGEQSGEPIQFILSEAAKWMNSPHHRTAQESLQKAVQSGWKYTAMKNAEKDVLHQLSFTLGTSDRKDQLGHIATAVRQLESEEEIAREEQNRYEKMYKSLGVLCGAFIVILFY</sequence>
<keyword evidence="2" id="KW-0472">Membrane</keyword>
<dbReference type="Proteomes" id="UP000198972">
    <property type="component" value="Unassembled WGS sequence"/>
</dbReference>
<evidence type="ECO:0000256" key="2">
    <source>
        <dbReference type="SAM" id="Phobius"/>
    </source>
</evidence>
<feature type="coiled-coil region" evidence="1">
    <location>
        <begin position="143"/>
        <end position="170"/>
    </location>
</feature>
<evidence type="ECO:0000313" key="4">
    <source>
        <dbReference type="Proteomes" id="UP000198972"/>
    </source>
</evidence>
<dbReference type="NCBIfam" id="TIGR02833">
    <property type="entry name" value="spore_III_AB"/>
    <property type="match status" value="1"/>
</dbReference>
<reference evidence="3 4" key="1">
    <citation type="submission" date="2016-10" db="EMBL/GenBank/DDBJ databases">
        <authorList>
            <person name="de Groot N.N."/>
        </authorList>
    </citation>
    <scope>NUCLEOTIDE SEQUENCE [LARGE SCALE GENOMIC DNA]</scope>
    <source>
        <strain evidence="3 4">DSM 28129</strain>
    </source>
</reference>
<dbReference type="AlphaFoldDB" id="A0A1G7R9G0"/>
<protein>
    <submittedName>
        <fullName evidence="3">Stage III sporulation protein AB</fullName>
    </submittedName>
</protein>
<accession>A0A1G7R9G0</accession>
<dbReference type="STRING" id="670482.SAMN04488542_12543"/>
<organism evidence="3 4">
    <name type="scientific">Fontibacillus panacisegetis</name>
    <dbReference type="NCBI Taxonomy" id="670482"/>
    <lineage>
        <taxon>Bacteria</taxon>
        <taxon>Bacillati</taxon>
        <taxon>Bacillota</taxon>
        <taxon>Bacilli</taxon>
        <taxon>Bacillales</taxon>
        <taxon>Paenibacillaceae</taxon>
        <taxon>Fontibacillus</taxon>
    </lineage>
</organism>
<keyword evidence="2" id="KW-1133">Transmembrane helix</keyword>
<feature type="transmembrane region" description="Helical" evidence="2">
    <location>
        <begin position="12"/>
        <end position="32"/>
    </location>
</feature>
<dbReference type="PIRSF" id="PIRSF021435">
    <property type="entry name" value="SpoIIIAB"/>
    <property type="match status" value="1"/>
</dbReference>
<dbReference type="EMBL" id="FNBG01000025">
    <property type="protein sequence ID" value="SDG07446.1"/>
    <property type="molecule type" value="Genomic_DNA"/>
</dbReference>
<proteinExistence type="predicted"/>
<keyword evidence="2" id="KW-0812">Transmembrane</keyword>
<evidence type="ECO:0000256" key="1">
    <source>
        <dbReference type="SAM" id="Coils"/>
    </source>
</evidence>
<gene>
    <name evidence="3" type="ORF">SAMN04488542_12543</name>
</gene>